<evidence type="ECO:0000313" key="3">
    <source>
        <dbReference type="EMBL" id="KAF9608546.1"/>
    </source>
</evidence>
<accession>A0A835M2Q0</accession>
<dbReference type="InterPro" id="IPR053198">
    <property type="entry name" value="Gynoecium_Dev_Regulator"/>
</dbReference>
<dbReference type="SUPFAM" id="SSF54277">
    <property type="entry name" value="CAD &amp; PB1 domains"/>
    <property type="match status" value="1"/>
</dbReference>
<protein>
    <recommendedName>
        <fullName evidence="2">PB1 domain-containing protein</fullName>
    </recommendedName>
</protein>
<feature type="domain" description="PB1" evidence="2">
    <location>
        <begin position="32"/>
        <end position="125"/>
    </location>
</feature>
<organism evidence="3 4">
    <name type="scientific">Coptis chinensis</name>
    <dbReference type="NCBI Taxonomy" id="261450"/>
    <lineage>
        <taxon>Eukaryota</taxon>
        <taxon>Viridiplantae</taxon>
        <taxon>Streptophyta</taxon>
        <taxon>Embryophyta</taxon>
        <taxon>Tracheophyta</taxon>
        <taxon>Spermatophyta</taxon>
        <taxon>Magnoliopsida</taxon>
        <taxon>Ranunculales</taxon>
        <taxon>Ranunculaceae</taxon>
        <taxon>Coptidoideae</taxon>
        <taxon>Coptis</taxon>
    </lineage>
</organism>
<dbReference type="Proteomes" id="UP000631114">
    <property type="component" value="Unassembled WGS sequence"/>
</dbReference>
<dbReference type="SMART" id="SM00666">
    <property type="entry name" value="PB1"/>
    <property type="match status" value="1"/>
</dbReference>
<dbReference type="CDD" id="cd06410">
    <property type="entry name" value="PB1_UP2"/>
    <property type="match status" value="1"/>
</dbReference>
<dbReference type="EMBL" id="JADFTS010000004">
    <property type="protein sequence ID" value="KAF9608546.1"/>
    <property type="molecule type" value="Genomic_DNA"/>
</dbReference>
<dbReference type="Pfam" id="PF00564">
    <property type="entry name" value="PB1"/>
    <property type="match status" value="1"/>
</dbReference>
<proteinExistence type="predicted"/>
<comment type="caution">
    <text evidence="3">The sequence shown here is derived from an EMBL/GenBank/DDBJ whole genome shotgun (WGS) entry which is preliminary data.</text>
</comment>
<dbReference type="Gene3D" id="3.10.20.90">
    <property type="entry name" value="Phosphatidylinositol 3-kinase Catalytic Subunit, Chain A, domain 1"/>
    <property type="match status" value="1"/>
</dbReference>
<dbReference type="OrthoDB" id="1882326at2759"/>
<evidence type="ECO:0000259" key="2">
    <source>
        <dbReference type="SMART" id="SM00666"/>
    </source>
</evidence>
<sequence length="315" mass="35392">MASVEGNEEAEISPKNRIKFLCSHGGKILPRPPDGQLKYIGGETRVIAVSRDINFSELMKKFSSLSEGDLVFKYQVLPEDLDTLISVKCDEDLQNMLAEYDRQDRKSSNSDGNGSPLLRAFLFPSNANNVDNQFNPEIMDPHALEQRYIDAINGVLNTPTNFRRRNVYSAGSSPKSLNYDGYTFDYQDVHQQNGYKLRSKDIPRVNSSPSLYNLGHHNHYYHPAHQYAHYPQSGPHGQYNGWKGQQVAPALSVGQNDFARYQIGQQHRPPRYYSPTAPRRGSGEFTSNAHADECKAYKSGGVEIVVNFPHGSVGH</sequence>
<gene>
    <name evidence="3" type="ORF">IFM89_009912</name>
</gene>
<evidence type="ECO:0000313" key="4">
    <source>
        <dbReference type="Proteomes" id="UP000631114"/>
    </source>
</evidence>
<dbReference type="PANTHER" id="PTHR31066">
    <property type="entry name" value="OS05G0427100 PROTEIN-RELATED"/>
    <property type="match status" value="1"/>
</dbReference>
<feature type="region of interest" description="Disordered" evidence="1">
    <location>
        <begin position="264"/>
        <end position="285"/>
    </location>
</feature>
<name>A0A835M2Q0_9MAGN</name>
<reference evidence="3 4" key="1">
    <citation type="submission" date="2020-10" db="EMBL/GenBank/DDBJ databases">
        <title>The Coptis chinensis genome and diversification of protoberbering-type alkaloids.</title>
        <authorList>
            <person name="Wang B."/>
            <person name="Shu S."/>
            <person name="Song C."/>
            <person name="Liu Y."/>
        </authorList>
    </citation>
    <scope>NUCLEOTIDE SEQUENCE [LARGE SCALE GENOMIC DNA]</scope>
    <source>
        <strain evidence="3">HL-2020</strain>
        <tissue evidence="3">Leaf</tissue>
    </source>
</reference>
<dbReference type="AlphaFoldDB" id="A0A835M2Q0"/>
<dbReference type="PANTHER" id="PTHR31066:SF47">
    <property type="entry name" value="PB1 DOMAIN-CONTAINING PROTEIN"/>
    <property type="match status" value="1"/>
</dbReference>
<evidence type="ECO:0000256" key="1">
    <source>
        <dbReference type="SAM" id="MobiDB-lite"/>
    </source>
</evidence>
<dbReference type="InterPro" id="IPR000270">
    <property type="entry name" value="PB1_dom"/>
</dbReference>
<keyword evidence="4" id="KW-1185">Reference proteome</keyword>